<dbReference type="PANTHER" id="PTHR11070">
    <property type="entry name" value="UVRD / RECB / PCRA DNA HELICASE FAMILY MEMBER"/>
    <property type="match status" value="1"/>
</dbReference>
<evidence type="ECO:0000256" key="2">
    <source>
        <dbReference type="ARBA" id="ARBA00022801"/>
    </source>
</evidence>
<protein>
    <recommendedName>
        <fullName evidence="6">UvrD-like helicase ATP-binding domain-containing protein</fullName>
    </recommendedName>
</protein>
<evidence type="ECO:0000313" key="8">
    <source>
        <dbReference type="Proteomes" id="UP001055149"/>
    </source>
</evidence>
<evidence type="ECO:0000256" key="4">
    <source>
        <dbReference type="ARBA" id="ARBA00022840"/>
    </source>
</evidence>
<keyword evidence="4 5" id="KW-0067">ATP-binding</keyword>
<dbReference type="EMBL" id="BQXH01000023">
    <property type="protein sequence ID" value="GKS82264.1"/>
    <property type="molecule type" value="Genomic_DNA"/>
</dbReference>
<keyword evidence="2 5" id="KW-0378">Hydrolase</keyword>
<keyword evidence="1 5" id="KW-0547">Nucleotide-binding</keyword>
<dbReference type="RefSeq" id="WP_244056705.1">
    <property type="nucleotide sequence ID" value="NZ_BQXH01000023.1"/>
</dbReference>
<dbReference type="InterPro" id="IPR000212">
    <property type="entry name" value="DNA_helicase_UvrD/REP"/>
</dbReference>
<keyword evidence="8" id="KW-1185">Reference proteome</keyword>
<sequence>MHTEKEHLHFIYHTLHSEIPVLEKQLIQLKQDGLNIKKQLGKDGHLNLETLAEKIDTFANIEANNRQIDALNLSYSILQKRLKNARLLLPQAYFAKLSLKFDEDDQNQLYLGKVGYVDQHTNDLIYDWRAPVAELYYSNKAGATSYAANGRTIPVTVQAREQFVIDHDRLLSATMTQMAVTDPLLLAVLAENRTGHLKEITATIQGEQNTFIRESDHAVVIANGVAGSGKTSVLLQRIAYQLYQHRYDWQAENILLLTPNLTFKTYIQGVLPSLGEQEPLSTTYQTFIQQLGRHFGLNQISTQNNHLEQLSQKVQDPAVTLKLSFLQAVLNQLSPDASLLTAAQNVWRWLGATGQRPEKPVDWLDWQSLAQSWQITELTQYDILYLLIVLTNYRQTNIQAVFIDESQDYDADTWTLLAALFVHAELTIVGDRDQRLAGVSPNIADYFQTRSHTQLQLSTSYRATGAITKYFIRYANLWSQTGRFVQELG</sequence>
<evidence type="ECO:0000313" key="7">
    <source>
        <dbReference type="EMBL" id="GKS82264.1"/>
    </source>
</evidence>
<dbReference type="SUPFAM" id="SSF52540">
    <property type="entry name" value="P-loop containing nucleoside triphosphate hydrolases"/>
    <property type="match status" value="1"/>
</dbReference>
<dbReference type="Proteomes" id="UP001055149">
    <property type="component" value="Unassembled WGS sequence"/>
</dbReference>
<comment type="caution">
    <text evidence="7">The sequence shown here is derived from an EMBL/GenBank/DDBJ whole genome shotgun (WGS) entry which is preliminary data.</text>
</comment>
<evidence type="ECO:0000256" key="3">
    <source>
        <dbReference type="ARBA" id="ARBA00022806"/>
    </source>
</evidence>
<reference evidence="7" key="1">
    <citation type="journal article" date="2022" name="Int. J. Syst. Evol. Microbiol.">
        <title>A novel species of lactic acid bacteria, Ligilactobacillus pabuli sp. nov., isolated from alfalfa silage.</title>
        <authorList>
            <person name="Tohno M."/>
            <person name="Tanizawa Y."/>
            <person name="Sawada H."/>
            <person name="Sakamoto M."/>
            <person name="Ohkuma M."/>
            <person name="Kobayashi H."/>
        </authorList>
    </citation>
    <scope>NUCLEOTIDE SEQUENCE</scope>
    <source>
        <strain evidence="7">AF129</strain>
    </source>
</reference>
<evidence type="ECO:0000256" key="5">
    <source>
        <dbReference type="PROSITE-ProRule" id="PRU00560"/>
    </source>
</evidence>
<accession>A0ABQ5JJN6</accession>
<dbReference type="InterPro" id="IPR027417">
    <property type="entry name" value="P-loop_NTPase"/>
</dbReference>
<dbReference type="InterPro" id="IPR014016">
    <property type="entry name" value="UvrD-like_ATP-bd"/>
</dbReference>
<feature type="binding site" evidence="5">
    <location>
        <begin position="224"/>
        <end position="231"/>
    </location>
    <ligand>
        <name>ATP</name>
        <dbReference type="ChEBI" id="CHEBI:30616"/>
    </ligand>
</feature>
<evidence type="ECO:0000259" key="6">
    <source>
        <dbReference type="PROSITE" id="PS51198"/>
    </source>
</evidence>
<gene>
    <name evidence="7" type="ORF">LPAF129_19500</name>
</gene>
<dbReference type="Pfam" id="PF13245">
    <property type="entry name" value="AAA_19"/>
    <property type="match status" value="1"/>
</dbReference>
<keyword evidence="3 5" id="KW-0347">Helicase</keyword>
<proteinExistence type="predicted"/>
<name>A0ABQ5JJN6_9LACO</name>
<dbReference type="Gene3D" id="3.40.50.300">
    <property type="entry name" value="P-loop containing nucleotide triphosphate hydrolases"/>
    <property type="match status" value="1"/>
</dbReference>
<feature type="domain" description="UvrD-like helicase ATP-binding" evidence="6">
    <location>
        <begin position="203"/>
        <end position="464"/>
    </location>
</feature>
<dbReference type="PROSITE" id="PS51198">
    <property type="entry name" value="UVRD_HELICASE_ATP_BIND"/>
    <property type="match status" value="1"/>
</dbReference>
<evidence type="ECO:0000256" key="1">
    <source>
        <dbReference type="ARBA" id="ARBA00022741"/>
    </source>
</evidence>
<organism evidence="7 8">
    <name type="scientific">Ligilactobacillus pabuli</name>
    <dbReference type="NCBI Taxonomy" id="2886039"/>
    <lineage>
        <taxon>Bacteria</taxon>
        <taxon>Bacillati</taxon>
        <taxon>Bacillota</taxon>
        <taxon>Bacilli</taxon>
        <taxon>Lactobacillales</taxon>
        <taxon>Lactobacillaceae</taxon>
        <taxon>Ligilactobacillus</taxon>
    </lineage>
</organism>
<dbReference type="PANTHER" id="PTHR11070:SF17">
    <property type="entry name" value="DNA HELICASE IV"/>
    <property type="match status" value="1"/>
</dbReference>